<name>A0A538SG47_UNCEI</name>
<organism evidence="2 3">
    <name type="scientific">Eiseniibacteriota bacterium</name>
    <dbReference type="NCBI Taxonomy" id="2212470"/>
    <lineage>
        <taxon>Bacteria</taxon>
        <taxon>Candidatus Eiseniibacteriota</taxon>
    </lineage>
</organism>
<keyword evidence="1" id="KW-1133">Transmembrane helix</keyword>
<feature type="transmembrane region" description="Helical" evidence="1">
    <location>
        <begin position="46"/>
        <end position="68"/>
    </location>
</feature>
<keyword evidence="1" id="KW-0472">Membrane</keyword>
<proteinExistence type="predicted"/>
<dbReference type="AlphaFoldDB" id="A0A538SG47"/>
<keyword evidence="1" id="KW-0812">Transmembrane</keyword>
<dbReference type="EMBL" id="VBOR01000036">
    <property type="protein sequence ID" value="TMQ50338.1"/>
    <property type="molecule type" value="Genomic_DNA"/>
</dbReference>
<feature type="transmembrane region" description="Helical" evidence="1">
    <location>
        <begin position="74"/>
        <end position="100"/>
    </location>
</feature>
<gene>
    <name evidence="2" type="ORF">E6K71_02815</name>
</gene>
<feature type="transmembrane region" description="Helical" evidence="1">
    <location>
        <begin position="139"/>
        <end position="160"/>
    </location>
</feature>
<accession>A0A538SG47</accession>
<reference evidence="2 3" key="1">
    <citation type="journal article" date="2019" name="Nat. Microbiol.">
        <title>Mediterranean grassland soil C-N compound turnover is dependent on rainfall and depth, and is mediated by genomically divergent microorganisms.</title>
        <authorList>
            <person name="Diamond S."/>
            <person name="Andeer P.F."/>
            <person name="Li Z."/>
            <person name="Crits-Christoph A."/>
            <person name="Burstein D."/>
            <person name="Anantharaman K."/>
            <person name="Lane K.R."/>
            <person name="Thomas B.C."/>
            <person name="Pan C."/>
            <person name="Northen T.R."/>
            <person name="Banfield J.F."/>
        </authorList>
    </citation>
    <scope>NUCLEOTIDE SEQUENCE [LARGE SCALE GENOMIC DNA]</scope>
    <source>
        <strain evidence="2">WS_1</strain>
    </source>
</reference>
<evidence type="ECO:0000313" key="3">
    <source>
        <dbReference type="Proteomes" id="UP000316292"/>
    </source>
</evidence>
<feature type="transmembrane region" description="Helical" evidence="1">
    <location>
        <begin position="12"/>
        <end position="34"/>
    </location>
</feature>
<evidence type="ECO:0000313" key="2">
    <source>
        <dbReference type="EMBL" id="TMQ50338.1"/>
    </source>
</evidence>
<dbReference type="Proteomes" id="UP000316292">
    <property type="component" value="Unassembled WGS sequence"/>
</dbReference>
<protein>
    <submittedName>
        <fullName evidence="2">Uncharacterized protein</fullName>
    </submittedName>
</protein>
<feature type="transmembrane region" description="Helical" evidence="1">
    <location>
        <begin position="112"/>
        <end position="133"/>
    </location>
</feature>
<evidence type="ECO:0000256" key="1">
    <source>
        <dbReference type="SAM" id="Phobius"/>
    </source>
</evidence>
<sequence length="177" mass="18834">MHSSPFVAWENYYVIVGSSAGALTGLQFVVMTLIAEQRLQGSGRQISAFGTPTVVHFCVVLLVASILSAPWHGLSGPALCLGGVGVGGIVYGFLTIVRALRQTDYKPVFEDWVWHNVLPLASYAAILVGAGTLRRDPSSALFIEGAAALLLLFIGIHNAWDTVTYLVMRGSSTAPSE</sequence>
<comment type="caution">
    <text evidence="2">The sequence shown here is derived from an EMBL/GenBank/DDBJ whole genome shotgun (WGS) entry which is preliminary data.</text>
</comment>